<feature type="transmembrane region" description="Helical" evidence="1">
    <location>
        <begin position="95"/>
        <end position="114"/>
    </location>
</feature>
<evidence type="ECO:0000256" key="1">
    <source>
        <dbReference type="SAM" id="Phobius"/>
    </source>
</evidence>
<organism evidence="3 4">
    <name type="scientific">Butyrivibrio fibrisolvens</name>
    <dbReference type="NCBI Taxonomy" id="831"/>
    <lineage>
        <taxon>Bacteria</taxon>
        <taxon>Bacillati</taxon>
        <taxon>Bacillota</taxon>
        <taxon>Clostridia</taxon>
        <taxon>Lachnospirales</taxon>
        <taxon>Lachnospiraceae</taxon>
        <taxon>Butyrivibrio</taxon>
    </lineage>
</organism>
<dbReference type="EMBL" id="FOGJ01000012">
    <property type="protein sequence ID" value="SER85468.1"/>
    <property type="molecule type" value="Genomic_DNA"/>
</dbReference>
<feature type="transmembrane region" description="Helical" evidence="1">
    <location>
        <begin position="6"/>
        <end position="25"/>
    </location>
</feature>
<dbReference type="PANTHER" id="PTHR36834">
    <property type="entry name" value="MEMBRANE PROTEIN-RELATED"/>
    <property type="match status" value="1"/>
</dbReference>
<protein>
    <submittedName>
        <fullName evidence="3">Glycopeptide antibiotics resistance protein</fullName>
    </submittedName>
</protein>
<reference evidence="3 4" key="1">
    <citation type="submission" date="2016-10" db="EMBL/GenBank/DDBJ databases">
        <authorList>
            <person name="de Groot N.N."/>
        </authorList>
    </citation>
    <scope>NUCLEOTIDE SEQUENCE [LARGE SCALE GENOMIC DNA]</scope>
    <source>
        <strain evidence="3 4">AR40</strain>
    </source>
</reference>
<sequence length="186" mass="21591">MYIVIRFHVMMLLVTIAWILFRFIIGIKNQKVSIKREIQLLAVYICIIFICRFVYFPLEHDIYGIAPLVFVKNLMFPPRINLIPFNFLTDVYPGWQINIIGNILMFVPVGIVWPICFKELDNIKKTVLAGFGFTLLIELSQLPFFDRCSDVDDLILNTTGAAIGAVIYFGIRRIKRAYASRRHRAT</sequence>
<dbReference type="InterPro" id="IPR006976">
    <property type="entry name" value="VanZ-like"/>
</dbReference>
<dbReference type="InterPro" id="IPR053150">
    <property type="entry name" value="Teicoplanin_resist-assoc"/>
</dbReference>
<accession>A0A1H9SKN9</accession>
<feature type="transmembrane region" description="Helical" evidence="1">
    <location>
        <begin position="37"/>
        <end position="58"/>
    </location>
</feature>
<dbReference type="PANTHER" id="PTHR36834:SF1">
    <property type="entry name" value="INTEGRAL MEMBRANE PROTEIN"/>
    <property type="match status" value="1"/>
</dbReference>
<keyword evidence="1" id="KW-1133">Transmembrane helix</keyword>
<proteinExistence type="predicted"/>
<dbReference type="eggNOG" id="COG4767">
    <property type="taxonomic scope" value="Bacteria"/>
</dbReference>
<evidence type="ECO:0000313" key="3">
    <source>
        <dbReference type="EMBL" id="SER85468.1"/>
    </source>
</evidence>
<feature type="domain" description="VanZ-like" evidence="2">
    <location>
        <begin position="45"/>
        <end position="169"/>
    </location>
</feature>
<gene>
    <name evidence="3" type="ORF">SAMN04487884_11285</name>
</gene>
<keyword evidence="1" id="KW-0472">Membrane</keyword>
<dbReference type="OrthoDB" id="9805025at2"/>
<name>A0A1H9SKN9_BUTFI</name>
<feature type="transmembrane region" description="Helical" evidence="1">
    <location>
        <begin position="126"/>
        <end position="142"/>
    </location>
</feature>
<dbReference type="Pfam" id="PF04892">
    <property type="entry name" value="VanZ"/>
    <property type="match status" value="1"/>
</dbReference>
<keyword evidence="1" id="KW-0812">Transmembrane</keyword>
<dbReference type="Proteomes" id="UP000182584">
    <property type="component" value="Unassembled WGS sequence"/>
</dbReference>
<dbReference type="RefSeq" id="WP_074756226.1">
    <property type="nucleotide sequence ID" value="NZ_FOGJ01000012.1"/>
</dbReference>
<evidence type="ECO:0000259" key="2">
    <source>
        <dbReference type="Pfam" id="PF04892"/>
    </source>
</evidence>
<feature type="transmembrane region" description="Helical" evidence="1">
    <location>
        <begin position="154"/>
        <end position="171"/>
    </location>
</feature>
<dbReference type="AlphaFoldDB" id="A0A1H9SKN9"/>
<evidence type="ECO:0000313" key="4">
    <source>
        <dbReference type="Proteomes" id="UP000182584"/>
    </source>
</evidence>